<protein>
    <submittedName>
        <fullName evidence="2">Uncharacterized protein</fullName>
    </submittedName>
</protein>
<keyword evidence="3" id="KW-1185">Reference proteome</keyword>
<dbReference type="EMBL" id="LMTR01000027">
    <property type="protein sequence ID" value="KWT70930.1"/>
    <property type="molecule type" value="Genomic_DNA"/>
</dbReference>
<evidence type="ECO:0000256" key="1">
    <source>
        <dbReference type="SAM" id="Phobius"/>
    </source>
</evidence>
<feature type="transmembrane region" description="Helical" evidence="1">
    <location>
        <begin position="9"/>
        <end position="29"/>
    </location>
</feature>
<keyword evidence="1" id="KW-0472">Membrane</keyword>
<feature type="transmembrane region" description="Helical" evidence="1">
    <location>
        <begin position="147"/>
        <end position="166"/>
    </location>
</feature>
<gene>
    <name evidence="2" type="ORF">APY04_0592</name>
</gene>
<feature type="transmembrane region" description="Helical" evidence="1">
    <location>
        <begin position="78"/>
        <end position="98"/>
    </location>
</feature>
<organism evidence="2 3">
    <name type="scientific">Hyphomicrobium sulfonivorans</name>
    <dbReference type="NCBI Taxonomy" id="121290"/>
    <lineage>
        <taxon>Bacteria</taxon>
        <taxon>Pseudomonadati</taxon>
        <taxon>Pseudomonadota</taxon>
        <taxon>Alphaproteobacteria</taxon>
        <taxon>Hyphomicrobiales</taxon>
        <taxon>Hyphomicrobiaceae</taxon>
        <taxon>Hyphomicrobium</taxon>
    </lineage>
</organism>
<dbReference type="OrthoDB" id="7933001at2"/>
<comment type="caution">
    <text evidence="2">The sequence shown here is derived from an EMBL/GenBank/DDBJ whole genome shotgun (WGS) entry which is preliminary data.</text>
</comment>
<dbReference type="AlphaFoldDB" id="A0A125NVV5"/>
<keyword evidence="1" id="KW-0812">Transmembrane</keyword>
<sequence>MPTGPRQRLLLPAVLLAFVVSILICVSAANRHSSVVMGLAVALFSAQVLMSALRVNLPLWNGATLSSAGRTWGWNNSLLTITAYSWGAAAMFSIYGLSDLNWRHWWQYGAAMALLAVIAYGCAHVLLGRGDKQPTQSALQTLARMTLLQGIAAIAGLSYLIGTGALDTIKDDWAANHVFLAGGITIALLSLFSWLTYRRLLRQAAA</sequence>
<dbReference type="PATRIC" id="fig|121290.4.peg.1064"/>
<accession>A0A125NVV5</accession>
<proteinExistence type="predicted"/>
<reference evidence="2 3" key="1">
    <citation type="submission" date="2015-10" db="EMBL/GenBank/DDBJ databases">
        <title>Transcriptomic analysis of a linuron degrading triple-species bacterial consortium.</title>
        <authorList>
            <person name="Albers P."/>
        </authorList>
    </citation>
    <scope>NUCLEOTIDE SEQUENCE [LARGE SCALE GENOMIC DNA]</scope>
    <source>
        <strain evidence="2 3">WDL6</strain>
    </source>
</reference>
<feature type="transmembrane region" description="Helical" evidence="1">
    <location>
        <begin position="104"/>
        <end position="127"/>
    </location>
</feature>
<name>A0A125NVV5_HYPSL</name>
<feature type="transmembrane region" description="Helical" evidence="1">
    <location>
        <begin position="178"/>
        <end position="197"/>
    </location>
</feature>
<dbReference type="RefSeq" id="WP_068459506.1">
    <property type="nucleotide sequence ID" value="NZ_LMTR01000027.1"/>
</dbReference>
<keyword evidence="1" id="KW-1133">Transmembrane helix</keyword>
<evidence type="ECO:0000313" key="3">
    <source>
        <dbReference type="Proteomes" id="UP000059074"/>
    </source>
</evidence>
<evidence type="ECO:0000313" key="2">
    <source>
        <dbReference type="EMBL" id="KWT70930.1"/>
    </source>
</evidence>
<feature type="transmembrane region" description="Helical" evidence="1">
    <location>
        <begin position="35"/>
        <end position="57"/>
    </location>
</feature>
<dbReference type="Proteomes" id="UP000059074">
    <property type="component" value="Unassembled WGS sequence"/>
</dbReference>